<evidence type="ECO:0000256" key="1">
    <source>
        <dbReference type="SAM" id="Coils"/>
    </source>
</evidence>
<organism evidence="4 5">
    <name type="scientific">Onchocerca volvulus</name>
    <dbReference type="NCBI Taxonomy" id="6282"/>
    <lineage>
        <taxon>Eukaryota</taxon>
        <taxon>Metazoa</taxon>
        <taxon>Ecdysozoa</taxon>
        <taxon>Nematoda</taxon>
        <taxon>Chromadorea</taxon>
        <taxon>Rhabditida</taxon>
        <taxon>Spirurina</taxon>
        <taxon>Spiruromorpha</taxon>
        <taxon>Filarioidea</taxon>
        <taxon>Onchocercidae</taxon>
        <taxon>Onchocerca</taxon>
    </lineage>
</organism>
<dbReference type="OMA" id="REVHPHW"/>
<evidence type="ECO:0000313" key="5">
    <source>
        <dbReference type="Proteomes" id="UP000024404"/>
    </source>
</evidence>
<feature type="signal peptide" evidence="3">
    <location>
        <begin position="1"/>
        <end position="19"/>
    </location>
</feature>
<dbReference type="EMBL" id="CMVM020000023">
    <property type="status" value="NOT_ANNOTATED_CDS"/>
    <property type="molecule type" value="Genomic_DNA"/>
</dbReference>
<reference evidence="4" key="2">
    <citation type="submission" date="2022-06" db="UniProtKB">
        <authorList>
            <consortium name="EnsemblMetazoa"/>
        </authorList>
    </citation>
    <scope>IDENTIFICATION</scope>
</reference>
<protein>
    <submittedName>
        <fullName evidence="4">Uncharacterized protein</fullName>
    </submittedName>
</protein>
<keyword evidence="5" id="KW-1185">Reference proteome</keyword>
<feature type="compositionally biased region" description="Basic and acidic residues" evidence="2">
    <location>
        <begin position="301"/>
        <end position="310"/>
    </location>
</feature>
<dbReference type="AlphaFoldDB" id="A0A8R1U0J6"/>
<evidence type="ECO:0000313" key="4">
    <source>
        <dbReference type="EnsemblMetazoa" id="OVOC829.1"/>
    </source>
</evidence>
<feature type="coiled-coil region" evidence="1">
    <location>
        <begin position="663"/>
        <end position="704"/>
    </location>
</feature>
<proteinExistence type="predicted"/>
<dbReference type="EnsemblMetazoa" id="OVOC829.1">
    <property type="protein sequence ID" value="OVOC829.1"/>
    <property type="gene ID" value="WBGene00237638"/>
</dbReference>
<sequence>MDWILLCCMHIFQLNLVLRLQFLQINAYCSADVQNAICEEFESAECSVEGSPELTEPPFNFAFHALGKKIQLLPSGSVIPKDFYQVSTISEGVVITDGLASEYLHLVLKGGDDWRTPLQKVFNEKLAANWCFLVMELQSDVAHFYIMNSQVKPIKSYAEDTILWLSELKQTPPTPQSLPKPKITKKVVKKSLTNPEANGKTTATKTIKNSNGIVRKKLVPSLTATAAVGVSDDDTNTGSNISINNKKTVVSKARNPLMNGMNGENHINGDGSADPEVCDGSADSGVSLVDSDTEKSLKCMKDNESDEHGRIPSTVKQTKSVNGTESVLSRTTPTAKSITNRKANNEDNISNIDNTTISITSVADTSTNSNLSTLLTMHRNSIKHEIDKEVKGILEEENGKSEGWDKSASELTNGQSMPDRCLDGCDSVIRMRHSTPSYIFSSVYPKSFLSNGPDNLQRLPSRDDISLTRRFADEVMPPVQVLQLVLKKFTYKELGELRQVHPHWDELCGQALNSGYHELIKKADKLLTDCQRRVRSEPDLHDVLSILTSVQVHILNPVDILRPAMDEGVCCFPYGELLDQTFHIIQKAKEMMEGKKDITIDWKPTAELARHAQLHYKFNLEAAMEEKLGELIRLKALQSIQRIDSFMIDSTVNKLEKATHMARDELEWEIEQLRHQNAQLKKDNRELKKDCMRLEARVEIIENKFKTMARLLQ</sequence>
<keyword evidence="3" id="KW-0732">Signal</keyword>
<name>A0A8R1U0J6_ONCVO</name>
<reference evidence="5" key="1">
    <citation type="submission" date="2013-10" db="EMBL/GenBank/DDBJ databases">
        <title>Genome sequencing of Onchocerca volvulus.</title>
        <authorList>
            <person name="Cotton J."/>
            <person name="Tsai J."/>
            <person name="Stanley E."/>
            <person name="Tracey A."/>
            <person name="Holroyd N."/>
            <person name="Lustigman S."/>
            <person name="Berriman M."/>
        </authorList>
    </citation>
    <scope>NUCLEOTIDE SEQUENCE</scope>
</reference>
<evidence type="ECO:0000256" key="2">
    <source>
        <dbReference type="SAM" id="MobiDB-lite"/>
    </source>
</evidence>
<dbReference type="Proteomes" id="UP000024404">
    <property type="component" value="Unassembled WGS sequence"/>
</dbReference>
<feature type="compositionally biased region" description="Polar residues" evidence="2">
    <location>
        <begin position="314"/>
        <end position="342"/>
    </location>
</feature>
<feature type="region of interest" description="Disordered" evidence="2">
    <location>
        <begin position="397"/>
        <end position="417"/>
    </location>
</feature>
<feature type="compositionally biased region" description="Basic and acidic residues" evidence="2">
    <location>
        <begin position="397"/>
        <end position="408"/>
    </location>
</feature>
<keyword evidence="1" id="KW-0175">Coiled coil</keyword>
<accession>A0A8R1U0J6</accession>
<evidence type="ECO:0000256" key="3">
    <source>
        <dbReference type="SAM" id="SignalP"/>
    </source>
</evidence>
<feature type="chain" id="PRO_5035742171" evidence="3">
    <location>
        <begin position="20"/>
        <end position="713"/>
    </location>
</feature>
<feature type="region of interest" description="Disordered" evidence="2">
    <location>
        <begin position="301"/>
        <end position="350"/>
    </location>
</feature>